<keyword evidence="1" id="KW-1133">Transmembrane helix</keyword>
<evidence type="ECO:0000313" key="3">
    <source>
        <dbReference type="Proteomes" id="UP000188998"/>
    </source>
</evidence>
<reference evidence="2 3" key="1">
    <citation type="submission" date="2016-10" db="EMBL/GenBank/DDBJ databases">
        <title>Rodentibacter gen. nov. and new species.</title>
        <authorList>
            <person name="Christensen H."/>
        </authorList>
    </citation>
    <scope>NUCLEOTIDE SEQUENCE [LARGE SCALE GENOMIC DNA]</scope>
    <source>
        <strain evidence="2 3">199137021</strain>
    </source>
</reference>
<feature type="transmembrane region" description="Helical" evidence="1">
    <location>
        <begin position="478"/>
        <end position="498"/>
    </location>
</feature>
<organism evidence="2 3">
    <name type="scientific">Rodentibacter caecimuris</name>
    <dbReference type="NCBI Taxonomy" id="1796644"/>
    <lineage>
        <taxon>Bacteria</taxon>
        <taxon>Pseudomonadati</taxon>
        <taxon>Pseudomonadota</taxon>
        <taxon>Gammaproteobacteria</taxon>
        <taxon>Pasteurellales</taxon>
        <taxon>Pasteurellaceae</taxon>
        <taxon>Rodentibacter</taxon>
    </lineage>
</organism>
<feature type="transmembrane region" description="Helical" evidence="1">
    <location>
        <begin position="537"/>
        <end position="565"/>
    </location>
</feature>
<accession>A0AAJ3K3B3</accession>
<evidence type="ECO:0000313" key="2">
    <source>
        <dbReference type="EMBL" id="OOF71117.1"/>
    </source>
</evidence>
<gene>
    <name evidence="2" type="ORF">BKG90_08915</name>
</gene>
<dbReference type="AlphaFoldDB" id="A0AAJ3K3B3"/>
<feature type="transmembrane region" description="Helical" evidence="1">
    <location>
        <begin position="510"/>
        <end position="531"/>
    </location>
</feature>
<protein>
    <submittedName>
        <fullName evidence="2">Uncharacterized protein</fullName>
    </submittedName>
</protein>
<sequence>MAKIDVQSKKLTKNSAPFEMLWELAIEFSKEQKSIELNKDTFTRIKKAFKAPTLCGEQDKGLIVALEDTIGEMRELQNLLTQFIDKKATYHEEYAYPLTIGHIIDPKVIYDVQGKECPFKNEQLIINQNGVKKALSNDFGKYTKLVADSYSRFDVPAKALTEQLIQLKRRKPLRVLLTEFMPTLLKEISKKESINTTGLDRTAFVYCRLLADICIGLESTQEGQKELETLFTAPDSSKGAIGGEQYRKSIKEAFDAIFSSMETIADISHRIANLKRLFSSVDSTLTFVGNTIIKIWSTNKDCVIDYKKILSVYGFLTMHGNPEAMFMGLHKNLIEHLDTQAKTDNATRKERQKALSKIKAKLREEKRSWIADFESYSNQAEKLQNSKRFIGMLAVFNGIKSLEGYDPINKKLNKTKLGKWSQQEWLQRTSSILDISISTADIAYGLGIIRNPGATVPLAKAPQLPGGTLKAIGTNIRAYAFLGGGIIVGVIAVIIAMGDLAEAIDSGDKASIIGSSLVLTGSIVGVTASAIGTMGGFSGMLALGIAGAIALVLIVIGSVIFTYWGKSKLALWVERGFWGNGDKYYYWANEKRAEHISEQIEDAKILSNQNLIKQLYSQVTDNSIFSYTDNIATKSSKLSQYIKIKYGFDEELYDYFIQHGMQISHTNDIITITYAEFTKSHPNSNNLKIYCHEFPGKGIYITDFNYSGISINFSLSANGITSSSFTAYVTFTDKEGDNVNKLYQSDGFKKFMSQQNTRALQKLEALGE</sequence>
<proteinExistence type="predicted"/>
<dbReference type="EMBL" id="MLAB01000044">
    <property type="protein sequence ID" value="OOF71117.1"/>
    <property type="molecule type" value="Genomic_DNA"/>
</dbReference>
<keyword evidence="3" id="KW-1185">Reference proteome</keyword>
<name>A0AAJ3K3B3_9PAST</name>
<dbReference type="Proteomes" id="UP000188998">
    <property type="component" value="Unassembled WGS sequence"/>
</dbReference>
<evidence type="ECO:0000256" key="1">
    <source>
        <dbReference type="SAM" id="Phobius"/>
    </source>
</evidence>
<keyword evidence="1" id="KW-0812">Transmembrane</keyword>
<keyword evidence="1" id="KW-0472">Membrane</keyword>
<comment type="caution">
    <text evidence="2">The sequence shown here is derived from an EMBL/GenBank/DDBJ whole genome shotgun (WGS) entry which is preliminary data.</text>
</comment>